<reference evidence="2 3" key="1">
    <citation type="submission" date="2017-09" db="EMBL/GenBank/DDBJ databases">
        <title>WGS assembly of Aquilegia coerulea Goldsmith.</title>
        <authorList>
            <person name="Hodges S."/>
            <person name="Kramer E."/>
            <person name="Nordborg M."/>
            <person name="Tomkins J."/>
            <person name="Borevitz J."/>
            <person name="Derieg N."/>
            <person name="Yan J."/>
            <person name="Mihaltcheva S."/>
            <person name="Hayes R.D."/>
            <person name="Rokhsar D."/>
        </authorList>
    </citation>
    <scope>NUCLEOTIDE SEQUENCE [LARGE SCALE GENOMIC DNA]</scope>
    <source>
        <strain evidence="3">cv. Goldsmith</strain>
    </source>
</reference>
<feature type="compositionally biased region" description="Polar residues" evidence="1">
    <location>
        <begin position="56"/>
        <end position="68"/>
    </location>
</feature>
<feature type="region of interest" description="Disordered" evidence="1">
    <location>
        <begin position="162"/>
        <end position="228"/>
    </location>
</feature>
<feature type="region of interest" description="Disordered" evidence="1">
    <location>
        <begin position="1"/>
        <end position="68"/>
    </location>
</feature>
<dbReference type="CDD" id="cd06257">
    <property type="entry name" value="DnaJ"/>
    <property type="match status" value="1"/>
</dbReference>
<dbReference type="STRING" id="218851.A0A2G5EIU9"/>
<dbReference type="SUPFAM" id="SSF46565">
    <property type="entry name" value="Chaperone J-domain"/>
    <property type="match status" value="1"/>
</dbReference>
<dbReference type="InParanoid" id="A0A2G5EIU9"/>
<gene>
    <name evidence="2" type="ORF">AQUCO_00700159v1</name>
</gene>
<evidence type="ECO:0000256" key="1">
    <source>
        <dbReference type="SAM" id="MobiDB-lite"/>
    </source>
</evidence>
<dbReference type="GO" id="GO:0030276">
    <property type="term" value="F:clathrin binding"/>
    <property type="evidence" value="ECO:0007669"/>
    <property type="project" value="TreeGrafter"/>
</dbReference>
<dbReference type="PANTHER" id="PTHR23172:SF64">
    <property type="entry name" value="J DOMAIN-CONTAINING PROTEIN REQUIRED FOR CHLOROPLAST ACCUMULATION RESPONSE 1"/>
    <property type="match status" value="1"/>
</dbReference>
<proteinExistence type="predicted"/>
<dbReference type="OrthoDB" id="1717591at2759"/>
<dbReference type="Gene3D" id="1.10.287.110">
    <property type="entry name" value="DnaJ domain"/>
    <property type="match status" value="1"/>
</dbReference>
<sequence>MGKCRSTNADVSSGENKSSTKESSKTDDAVNQHAASSLRGVEHSSDNYDMLAENESFPQENQDDNSILSTKSVFIESEITEEVISAKREQKSLTNIQNIFKKVQGNLLSQNAKKDIRSGSDPSGVDIGSFKGSEKRMPVSKKEVPESEEPLYCLLTDMKPGSGKCGADNKSVRETEKQMPVSKTEISKPEDSLYCLLKDNKHDPGASGGDKKILGSNDKRMRNSKKETLKSEEPLYCLLKDDCQGNDKASTKKGTASNVYTSAGDVGKKKKVKKQSGKHNILNPAEVNSSSLQDTPVDLEEKTVLNKAEGKVKKFVNTFNQNAPSKTLRNVEIQEQVDTVTVVPADKAEVQQNIKSDQIKNNAISTDSTPGRVDQSAKQFAKPHREIKTVAQVVDCAFERNKSSASCAEPVIETIEIAVDNVEETSEEFDCTVKELCQDQNTDPEVGQIHEDNQASDAKIRKWANGKEGNIRSLLSTLQYILWPESGWKPVPLVDIIEGGSVRRAYQKALLCLHPDKLQQKGAAPHQKYIAEKVFDKLQEAWEHFNSLGSF</sequence>
<dbReference type="GO" id="GO:0031982">
    <property type="term" value="C:vesicle"/>
    <property type="evidence" value="ECO:0007669"/>
    <property type="project" value="TreeGrafter"/>
</dbReference>
<dbReference type="GO" id="GO:0072583">
    <property type="term" value="P:clathrin-dependent endocytosis"/>
    <property type="evidence" value="ECO:0007669"/>
    <property type="project" value="TreeGrafter"/>
</dbReference>
<feature type="compositionally biased region" description="Polar residues" evidence="1">
    <location>
        <begin position="1"/>
        <end position="11"/>
    </location>
</feature>
<dbReference type="Proteomes" id="UP000230069">
    <property type="component" value="Unassembled WGS sequence"/>
</dbReference>
<name>A0A2G5EIU9_AQUCA</name>
<dbReference type="EMBL" id="KZ305024">
    <property type="protein sequence ID" value="PIA55650.1"/>
    <property type="molecule type" value="Genomic_DNA"/>
</dbReference>
<protein>
    <recommendedName>
        <fullName evidence="4">J domain-containing protein</fullName>
    </recommendedName>
</protein>
<evidence type="ECO:0000313" key="2">
    <source>
        <dbReference type="EMBL" id="PIA55650.1"/>
    </source>
</evidence>
<feature type="compositionally biased region" description="Basic and acidic residues" evidence="1">
    <location>
        <begin position="198"/>
        <end position="228"/>
    </location>
</feature>
<feature type="compositionally biased region" description="Basic and acidic residues" evidence="1">
    <location>
        <begin position="132"/>
        <end position="145"/>
    </location>
</feature>
<dbReference type="FunFam" id="1.10.287.110:FF:000043">
    <property type="entry name" value="J-domain protein required for chloroplast accumulation response 1"/>
    <property type="match status" value="1"/>
</dbReference>
<organism evidence="2 3">
    <name type="scientific">Aquilegia coerulea</name>
    <name type="common">Rocky mountain columbine</name>
    <dbReference type="NCBI Taxonomy" id="218851"/>
    <lineage>
        <taxon>Eukaryota</taxon>
        <taxon>Viridiplantae</taxon>
        <taxon>Streptophyta</taxon>
        <taxon>Embryophyta</taxon>
        <taxon>Tracheophyta</taxon>
        <taxon>Spermatophyta</taxon>
        <taxon>Magnoliopsida</taxon>
        <taxon>Ranunculales</taxon>
        <taxon>Ranunculaceae</taxon>
        <taxon>Thalictroideae</taxon>
        <taxon>Aquilegia</taxon>
    </lineage>
</organism>
<evidence type="ECO:0000313" key="3">
    <source>
        <dbReference type="Proteomes" id="UP000230069"/>
    </source>
</evidence>
<dbReference type="GO" id="GO:0005737">
    <property type="term" value="C:cytoplasm"/>
    <property type="evidence" value="ECO:0007669"/>
    <property type="project" value="TreeGrafter"/>
</dbReference>
<feature type="compositionally biased region" description="Basic and acidic residues" evidence="1">
    <location>
        <begin position="18"/>
        <end position="30"/>
    </location>
</feature>
<accession>A0A2G5EIU9</accession>
<dbReference type="PANTHER" id="PTHR23172">
    <property type="entry name" value="AUXILIN/CYCLIN G-ASSOCIATED KINASE-RELATED"/>
    <property type="match status" value="1"/>
</dbReference>
<dbReference type="AlphaFoldDB" id="A0A2G5EIU9"/>
<dbReference type="InterPro" id="IPR001623">
    <property type="entry name" value="DnaJ_domain"/>
</dbReference>
<dbReference type="GO" id="GO:0072318">
    <property type="term" value="P:clathrin coat disassembly"/>
    <property type="evidence" value="ECO:0007669"/>
    <property type="project" value="TreeGrafter"/>
</dbReference>
<feature type="region of interest" description="Disordered" evidence="1">
    <location>
        <begin position="113"/>
        <end position="148"/>
    </location>
</feature>
<evidence type="ECO:0008006" key="4">
    <source>
        <dbReference type="Google" id="ProtNLM"/>
    </source>
</evidence>
<dbReference type="InterPro" id="IPR036869">
    <property type="entry name" value="J_dom_sf"/>
</dbReference>
<keyword evidence="3" id="KW-1185">Reference proteome</keyword>